<organism evidence="1 2">
    <name type="scientific">Massarina eburnea CBS 473.64</name>
    <dbReference type="NCBI Taxonomy" id="1395130"/>
    <lineage>
        <taxon>Eukaryota</taxon>
        <taxon>Fungi</taxon>
        <taxon>Dikarya</taxon>
        <taxon>Ascomycota</taxon>
        <taxon>Pezizomycotina</taxon>
        <taxon>Dothideomycetes</taxon>
        <taxon>Pleosporomycetidae</taxon>
        <taxon>Pleosporales</taxon>
        <taxon>Massarineae</taxon>
        <taxon>Massarinaceae</taxon>
        <taxon>Massarina</taxon>
    </lineage>
</organism>
<gene>
    <name evidence="1" type="ORF">P280DRAFT_546125</name>
</gene>
<dbReference type="OrthoDB" id="5337308at2759"/>
<reference evidence="1" key="1">
    <citation type="journal article" date="2020" name="Stud. Mycol.">
        <title>101 Dothideomycetes genomes: a test case for predicting lifestyles and emergence of pathogens.</title>
        <authorList>
            <person name="Haridas S."/>
            <person name="Albert R."/>
            <person name="Binder M."/>
            <person name="Bloem J."/>
            <person name="Labutti K."/>
            <person name="Salamov A."/>
            <person name="Andreopoulos B."/>
            <person name="Baker S."/>
            <person name="Barry K."/>
            <person name="Bills G."/>
            <person name="Bluhm B."/>
            <person name="Cannon C."/>
            <person name="Castanera R."/>
            <person name="Culley D."/>
            <person name="Daum C."/>
            <person name="Ezra D."/>
            <person name="Gonzalez J."/>
            <person name="Henrissat B."/>
            <person name="Kuo A."/>
            <person name="Liang C."/>
            <person name="Lipzen A."/>
            <person name="Lutzoni F."/>
            <person name="Magnuson J."/>
            <person name="Mondo S."/>
            <person name="Nolan M."/>
            <person name="Ohm R."/>
            <person name="Pangilinan J."/>
            <person name="Park H.-J."/>
            <person name="Ramirez L."/>
            <person name="Alfaro M."/>
            <person name="Sun H."/>
            <person name="Tritt A."/>
            <person name="Yoshinaga Y."/>
            <person name="Zwiers L.-H."/>
            <person name="Turgeon B."/>
            <person name="Goodwin S."/>
            <person name="Spatafora J."/>
            <person name="Crous P."/>
            <person name="Grigoriev I."/>
        </authorList>
    </citation>
    <scope>NUCLEOTIDE SEQUENCE</scope>
    <source>
        <strain evidence="1">CBS 473.64</strain>
    </source>
</reference>
<protein>
    <submittedName>
        <fullName evidence="1">Uncharacterized protein</fullName>
    </submittedName>
</protein>
<sequence>MDDVTDAESTSHTPFWNMAKEASLYHLRQHRVDEDAVTSLWNKTLRKANTILEMMQVSDYEAGHYFDPPRDTAASTFTDTTNPVDHNYKPHDLSWELDLRANDNSKALCSLGIGTHSYHCGGYNFSYLWDHGGHYKNQHGMFEYGFKQVLNPYAGAIVAVENCSPAYFSDDDYPVSALHFWSDVAFLQYRTACVQYERMFKQPAADLKYILRQSIVNDDTCLLVGELFEKSKQKLTRWPGVEFPADSVGGKILLGCPNGAGVGFMLVQHKAQLGIKCVKNIRLFLDRSGLLNLLFVLENVD</sequence>
<accession>A0A6A6SDA3</accession>
<evidence type="ECO:0000313" key="2">
    <source>
        <dbReference type="Proteomes" id="UP000799753"/>
    </source>
</evidence>
<proteinExistence type="predicted"/>
<dbReference type="Proteomes" id="UP000799753">
    <property type="component" value="Unassembled WGS sequence"/>
</dbReference>
<name>A0A6A6SDA3_9PLEO</name>
<evidence type="ECO:0000313" key="1">
    <source>
        <dbReference type="EMBL" id="KAF2644693.1"/>
    </source>
</evidence>
<dbReference type="AlphaFoldDB" id="A0A6A6SDA3"/>
<dbReference type="EMBL" id="MU006778">
    <property type="protein sequence ID" value="KAF2644693.1"/>
    <property type="molecule type" value="Genomic_DNA"/>
</dbReference>
<keyword evidence="2" id="KW-1185">Reference proteome</keyword>